<evidence type="ECO:0000313" key="1">
    <source>
        <dbReference type="EMBL" id="MBW6398093.1"/>
    </source>
</evidence>
<dbReference type="Proteomes" id="UP001196565">
    <property type="component" value="Unassembled WGS sequence"/>
</dbReference>
<organism evidence="1 2">
    <name type="scientific">Roseomonas alba</name>
    <dbReference type="NCBI Taxonomy" id="2846776"/>
    <lineage>
        <taxon>Bacteria</taxon>
        <taxon>Pseudomonadati</taxon>
        <taxon>Pseudomonadota</taxon>
        <taxon>Alphaproteobacteria</taxon>
        <taxon>Acetobacterales</taxon>
        <taxon>Roseomonadaceae</taxon>
        <taxon>Roseomonas</taxon>
    </lineage>
</organism>
<gene>
    <name evidence="1" type="ORF">KPL78_09565</name>
</gene>
<dbReference type="RefSeq" id="WP_219762712.1">
    <property type="nucleotide sequence ID" value="NZ_JAHYBZ010000003.1"/>
</dbReference>
<dbReference type="Gene3D" id="1.20.1290.10">
    <property type="entry name" value="AhpD-like"/>
    <property type="match status" value="1"/>
</dbReference>
<accession>A0ABS7A7B1</accession>
<comment type="caution">
    <text evidence="1">The sequence shown here is derived from an EMBL/GenBank/DDBJ whole genome shotgun (WGS) entry which is preliminary data.</text>
</comment>
<keyword evidence="2" id="KW-1185">Reference proteome</keyword>
<sequence>MDVIDTLVGVTPGSPLDAVRDGRKIARTHAQKSYEVLLTPAEPGDFSIAERFAVAAYVAGLHRVEPTAGYYRTGLLEHGGALAETVAKAITETAAEGPKGSFPAGPLSTEDTPAPAFALSPAVAEALGPKLLAAFAHTHYLVFHPRDAAPERFAPLQDAGWTLDAIVSLSQLVSFLAFQIRVIAGLRVLAATP</sequence>
<proteinExistence type="predicted"/>
<protein>
    <submittedName>
        <fullName evidence="1">CMD domain protein</fullName>
    </submittedName>
</protein>
<dbReference type="InterPro" id="IPR023982">
    <property type="entry name" value="CHP04029_CMD-like"/>
</dbReference>
<evidence type="ECO:0000313" key="2">
    <source>
        <dbReference type="Proteomes" id="UP001196565"/>
    </source>
</evidence>
<reference evidence="1 2" key="1">
    <citation type="submission" date="2021-07" db="EMBL/GenBank/DDBJ databases">
        <authorList>
            <person name="So Y."/>
        </authorList>
    </citation>
    <scope>NUCLEOTIDE SEQUENCE [LARGE SCALE GENOMIC DNA]</scope>
    <source>
        <strain evidence="1 2">HJA6</strain>
    </source>
</reference>
<dbReference type="NCBIfam" id="TIGR04029">
    <property type="entry name" value="CMD_Avi_7170"/>
    <property type="match status" value="1"/>
</dbReference>
<dbReference type="EMBL" id="JAHYBZ010000003">
    <property type="protein sequence ID" value="MBW6398093.1"/>
    <property type="molecule type" value="Genomic_DNA"/>
</dbReference>
<dbReference type="SUPFAM" id="SSF69118">
    <property type="entry name" value="AhpD-like"/>
    <property type="match status" value="1"/>
</dbReference>
<dbReference type="InterPro" id="IPR029032">
    <property type="entry name" value="AhpD-like"/>
</dbReference>
<name>A0ABS7A7B1_9PROT</name>